<evidence type="ECO:0000256" key="8">
    <source>
        <dbReference type="PROSITE-ProRule" id="PRU00042"/>
    </source>
</evidence>
<dbReference type="SMART" id="SM00355">
    <property type="entry name" value="ZnF_C2H2"/>
    <property type="match status" value="3"/>
</dbReference>
<dbReference type="InterPro" id="IPR050331">
    <property type="entry name" value="Zinc_finger"/>
</dbReference>
<feature type="domain" description="C2H2-type" evidence="9">
    <location>
        <begin position="74"/>
        <end position="101"/>
    </location>
</feature>
<comment type="caution">
    <text evidence="10">The sequence shown here is derived from an EMBL/GenBank/DDBJ whole genome shotgun (WGS) entry which is preliminary data.</text>
</comment>
<evidence type="ECO:0000256" key="3">
    <source>
        <dbReference type="ARBA" id="ARBA00022737"/>
    </source>
</evidence>
<evidence type="ECO:0000313" key="10">
    <source>
        <dbReference type="EMBL" id="KAF2894755.1"/>
    </source>
</evidence>
<dbReference type="InterPro" id="IPR036236">
    <property type="entry name" value="Znf_C2H2_sf"/>
</dbReference>
<keyword evidence="7" id="KW-0539">Nucleus</keyword>
<dbReference type="AlphaFoldDB" id="A0A8K0CW39"/>
<evidence type="ECO:0000256" key="4">
    <source>
        <dbReference type="ARBA" id="ARBA00022771"/>
    </source>
</evidence>
<feature type="domain" description="C2H2-type" evidence="9">
    <location>
        <begin position="46"/>
        <end position="73"/>
    </location>
</feature>
<evidence type="ECO:0000256" key="1">
    <source>
        <dbReference type="ARBA" id="ARBA00004123"/>
    </source>
</evidence>
<evidence type="ECO:0000256" key="7">
    <source>
        <dbReference type="ARBA" id="ARBA00023242"/>
    </source>
</evidence>
<dbReference type="Gene3D" id="3.30.160.60">
    <property type="entry name" value="Classic Zinc Finger"/>
    <property type="match status" value="3"/>
</dbReference>
<evidence type="ECO:0000256" key="2">
    <source>
        <dbReference type="ARBA" id="ARBA00022723"/>
    </source>
</evidence>
<dbReference type="InterPro" id="IPR013087">
    <property type="entry name" value="Znf_C2H2_type"/>
</dbReference>
<dbReference type="PROSITE" id="PS50157">
    <property type="entry name" value="ZINC_FINGER_C2H2_2"/>
    <property type="match status" value="3"/>
</dbReference>
<keyword evidence="3" id="KW-0677">Repeat</keyword>
<reference evidence="10" key="1">
    <citation type="submission" date="2019-08" db="EMBL/GenBank/DDBJ databases">
        <title>The genome of the North American firefly Photinus pyralis.</title>
        <authorList>
            <consortium name="Photinus pyralis genome working group"/>
            <person name="Fallon T.R."/>
            <person name="Sander Lower S.E."/>
            <person name="Weng J.-K."/>
        </authorList>
    </citation>
    <scope>NUCLEOTIDE SEQUENCE</scope>
    <source>
        <strain evidence="10">TRF0915ILg1</strain>
        <tissue evidence="10">Whole body</tissue>
    </source>
</reference>
<dbReference type="PROSITE" id="PS00028">
    <property type="entry name" value="ZINC_FINGER_C2H2_1"/>
    <property type="match status" value="3"/>
</dbReference>
<proteinExistence type="predicted"/>
<dbReference type="EMBL" id="VTPC01006688">
    <property type="protein sequence ID" value="KAF2894755.1"/>
    <property type="molecule type" value="Genomic_DNA"/>
</dbReference>
<dbReference type="OrthoDB" id="8113227at2759"/>
<keyword evidence="2" id="KW-0479">Metal-binding</keyword>
<dbReference type="Pfam" id="PF13912">
    <property type="entry name" value="zf-C2H2_6"/>
    <property type="match status" value="2"/>
</dbReference>
<dbReference type="GO" id="GO:0003677">
    <property type="term" value="F:DNA binding"/>
    <property type="evidence" value="ECO:0007669"/>
    <property type="project" value="UniProtKB-KW"/>
</dbReference>
<evidence type="ECO:0000256" key="6">
    <source>
        <dbReference type="ARBA" id="ARBA00023125"/>
    </source>
</evidence>
<name>A0A8K0CW39_IGNLU</name>
<evidence type="ECO:0000259" key="9">
    <source>
        <dbReference type="PROSITE" id="PS50157"/>
    </source>
</evidence>
<sequence length="131" mass="15306">MKSLLNNGNDINNFEESLYEEMTLEKDKPQSSLYFTKKPLLVAKDFECDVCHKKYSSKSVLTKHKKIHNANSIYKCTKCNNAFRSDDELSNHLKLHAGYRPYCCQLCTNTFSLEKNLKTHMKRIHDIVLQN</sequence>
<dbReference type="PANTHER" id="PTHR16515:SF49">
    <property type="entry name" value="GASTRULA ZINC FINGER PROTEIN XLCGF49.1-LIKE-RELATED"/>
    <property type="match status" value="1"/>
</dbReference>
<dbReference type="SUPFAM" id="SSF57667">
    <property type="entry name" value="beta-beta-alpha zinc fingers"/>
    <property type="match status" value="2"/>
</dbReference>
<dbReference type="GO" id="GO:0010468">
    <property type="term" value="P:regulation of gene expression"/>
    <property type="evidence" value="ECO:0007669"/>
    <property type="project" value="TreeGrafter"/>
</dbReference>
<accession>A0A8K0CW39</accession>
<keyword evidence="4 8" id="KW-0863">Zinc-finger</keyword>
<organism evidence="10 11">
    <name type="scientific">Ignelater luminosus</name>
    <name type="common">Cucubano</name>
    <name type="synonym">Pyrophorus luminosus</name>
    <dbReference type="NCBI Taxonomy" id="2038154"/>
    <lineage>
        <taxon>Eukaryota</taxon>
        <taxon>Metazoa</taxon>
        <taxon>Ecdysozoa</taxon>
        <taxon>Arthropoda</taxon>
        <taxon>Hexapoda</taxon>
        <taxon>Insecta</taxon>
        <taxon>Pterygota</taxon>
        <taxon>Neoptera</taxon>
        <taxon>Endopterygota</taxon>
        <taxon>Coleoptera</taxon>
        <taxon>Polyphaga</taxon>
        <taxon>Elateriformia</taxon>
        <taxon>Elateroidea</taxon>
        <taxon>Elateridae</taxon>
        <taxon>Agrypninae</taxon>
        <taxon>Pyrophorini</taxon>
        <taxon>Ignelater</taxon>
    </lineage>
</organism>
<feature type="domain" description="C2H2-type" evidence="9">
    <location>
        <begin position="102"/>
        <end position="125"/>
    </location>
</feature>
<comment type="subcellular location">
    <subcellularLocation>
        <location evidence="1">Nucleus</location>
    </subcellularLocation>
</comment>
<gene>
    <name evidence="10" type="ORF">ILUMI_11419</name>
</gene>
<dbReference type="GO" id="GO:0008270">
    <property type="term" value="F:zinc ion binding"/>
    <property type="evidence" value="ECO:0007669"/>
    <property type="project" value="UniProtKB-KW"/>
</dbReference>
<dbReference type="Proteomes" id="UP000801492">
    <property type="component" value="Unassembled WGS sequence"/>
</dbReference>
<evidence type="ECO:0000256" key="5">
    <source>
        <dbReference type="ARBA" id="ARBA00022833"/>
    </source>
</evidence>
<dbReference type="GO" id="GO:0005634">
    <property type="term" value="C:nucleus"/>
    <property type="evidence" value="ECO:0007669"/>
    <property type="project" value="UniProtKB-SubCell"/>
</dbReference>
<keyword evidence="6" id="KW-0238">DNA-binding</keyword>
<keyword evidence="5" id="KW-0862">Zinc</keyword>
<keyword evidence="11" id="KW-1185">Reference proteome</keyword>
<evidence type="ECO:0000313" key="11">
    <source>
        <dbReference type="Proteomes" id="UP000801492"/>
    </source>
</evidence>
<dbReference type="Pfam" id="PF13894">
    <property type="entry name" value="zf-C2H2_4"/>
    <property type="match status" value="1"/>
</dbReference>
<dbReference type="PANTHER" id="PTHR16515">
    <property type="entry name" value="PR DOMAIN ZINC FINGER PROTEIN"/>
    <property type="match status" value="1"/>
</dbReference>
<protein>
    <recommendedName>
        <fullName evidence="9">C2H2-type domain-containing protein</fullName>
    </recommendedName>
</protein>